<dbReference type="OrthoDB" id="9802309at2"/>
<comment type="caution">
    <text evidence="9">The sequence shown here is derived from an EMBL/GenBank/DDBJ whole genome shotgun (WGS) entry which is preliminary data.</text>
</comment>
<dbReference type="Gene3D" id="3.30.2350.10">
    <property type="entry name" value="Pseudouridine synthase"/>
    <property type="match status" value="1"/>
</dbReference>
<accession>A0A148KNE8</accession>
<keyword evidence="3 5" id="KW-0819">tRNA processing</keyword>
<dbReference type="Pfam" id="PF01509">
    <property type="entry name" value="TruB_N"/>
    <property type="match status" value="1"/>
</dbReference>
<sequence length="318" mass="34660">MAKKRKGRLIDGIFLLNKSLDISSNQAMQKVRWAFGAAKAGHTGALDPLATGMLPVCLGEATKFSQFLLDTDKTYQVTAKLGVRTTTSDAAGEVVETKEVNVTAKQFAQACEQFRGPIKQVPSMFSALKHQGKPLYTYARQGIDIPREARAITIFSLSIDRFDGDEVDMTVHCSKGTYIRSLVDDIGQVLGCGAYVSKLHRTKVTDYPSDKMLTLEQLDVLVSQAKEQGIEVAELLDPLLLPMDTAVKGLAEVTLSAEQVVYYNNGNSARLAVSSSSTAIPGEQVRVYAPDTHLFLGVGIYEEGNRVQPKRVVVRESA</sequence>
<dbReference type="GO" id="GO:1990481">
    <property type="term" value="P:mRNA pseudouridine synthesis"/>
    <property type="evidence" value="ECO:0007669"/>
    <property type="project" value="TreeGrafter"/>
</dbReference>
<dbReference type="InterPro" id="IPR002501">
    <property type="entry name" value="PsdUridine_synth_N"/>
</dbReference>
<dbReference type="Pfam" id="PF09157">
    <property type="entry name" value="TruB-C_2"/>
    <property type="match status" value="1"/>
</dbReference>
<dbReference type="GO" id="GO:0160148">
    <property type="term" value="F:tRNA pseudouridine(55) synthase activity"/>
    <property type="evidence" value="ECO:0007669"/>
    <property type="project" value="UniProtKB-EC"/>
</dbReference>
<dbReference type="InterPro" id="IPR015947">
    <property type="entry name" value="PUA-like_sf"/>
</dbReference>
<evidence type="ECO:0000256" key="5">
    <source>
        <dbReference type="HAMAP-Rule" id="MF_01080"/>
    </source>
</evidence>
<dbReference type="InterPro" id="IPR015240">
    <property type="entry name" value="tRNA_sdUridine_synth_fam1_C"/>
</dbReference>
<evidence type="ECO:0000259" key="7">
    <source>
        <dbReference type="Pfam" id="PF09157"/>
    </source>
</evidence>
<keyword evidence="10" id="KW-1185">Reference proteome</keyword>
<dbReference type="CDD" id="cd21152">
    <property type="entry name" value="PUA_TruB_bacterial"/>
    <property type="match status" value="1"/>
</dbReference>
<dbReference type="GO" id="GO:0003723">
    <property type="term" value="F:RNA binding"/>
    <property type="evidence" value="ECO:0007669"/>
    <property type="project" value="InterPro"/>
</dbReference>
<comment type="function">
    <text evidence="5">Responsible for synthesis of pseudouridine from uracil-55 in the psi GC loop of transfer RNAs.</text>
</comment>
<evidence type="ECO:0000256" key="1">
    <source>
        <dbReference type="ARBA" id="ARBA00000385"/>
    </source>
</evidence>
<dbReference type="EC" id="5.4.99.25" evidence="5"/>
<keyword evidence="4 5" id="KW-0413">Isomerase</keyword>
<dbReference type="InterPro" id="IPR020103">
    <property type="entry name" value="PsdUridine_synth_cat_dom_sf"/>
</dbReference>
<dbReference type="SUPFAM" id="SSF88697">
    <property type="entry name" value="PUA domain-like"/>
    <property type="match status" value="1"/>
</dbReference>
<feature type="domain" description="tRNA pseudouridine synthase II TruB subfamily 1 C-terminal" evidence="7">
    <location>
        <begin position="252"/>
        <end position="313"/>
    </location>
</feature>
<dbReference type="Pfam" id="PF16198">
    <property type="entry name" value="TruB_C_2"/>
    <property type="match status" value="1"/>
</dbReference>
<dbReference type="SUPFAM" id="SSF55120">
    <property type="entry name" value="Pseudouridine synthase"/>
    <property type="match status" value="1"/>
</dbReference>
<evidence type="ECO:0000259" key="8">
    <source>
        <dbReference type="Pfam" id="PF16198"/>
    </source>
</evidence>
<gene>
    <name evidence="5" type="primary">truB</name>
    <name evidence="9" type="ORF">AX660_19645</name>
</gene>
<dbReference type="FunFam" id="3.30.2350.10:FF:000003">
    <property type="entry name" value="tRNA pseudouridine synthase B"/>
    <property type="match status" value="1"/>
</dbReference>
<name>A0A148KNE8_9ALTE</name>
<feature type="domain" description="tRNA pseudouridylate synthase B C-terminal" evidence="8">
    <location>
        <begin position="180"/>
        <end position="247"/>
    </location>
</feature>
<feature type="active site" description="Nucleophile" evidence="5">
    <location>
        <position position="47"/>
    </location>
</feature>
<evidence type="ECO:0000259" key="6">
    <source>
        <dbReference type="Pfam" id="PF01509"/>
    </source>
</evidence>
<evidence type="ECO:0000256" key="3">
    <source>
        <dbReference type="ARBA" id="ARBA00022694"/>
    </source>
</evidence>
<organism evidence="9 10">
    <name type="scientific">Paraglaciecola hydrolytica</name>
    <dbReference type="NCBI Taxonomy" id="1799789"/>
    <lineage>
        <taxon>Bacteria</taxon>
        <taxon>Pseudomonadati</taxon>
        <taxon>Pseudomonadota</taxon>
        <taxon>Gammaproteobacteria</taxon>
        <taxon>Alteromonadales</taxon>
        <taxon>Alteromonadaceae</taxon>
        <taxon>Paraglaciecola</taxon>
    </lineage>
</organism>
<dbReference type="InterPro" id="IPR036974">
    <property type="entry name" value="PUA_sf"/>
</dbReference>
<evidence type="ECO:0000256" key="4">
    <source>
        <dbReference type="ARBA" id="ARBA00023235"/>
    </source>
</evidence>
<dbReference type="InterPro" id="IPR014780">
    <property type="entry name" value="tRNA_psdUridine_synth_TruB"/>
</dbReference>
<dbReference type="InterPro" id="IPR032819">
    <property type="entry name" value="TruB_C"/>
</dbReference>
<dbReference type="EMBL" id="LSNE01000009">
    <property type="protein sequence ID" value="KXI27758.1"/>
    <property type="molecule type" value="Genomic_DNA"/>
</dbReference>
<dbReference type="PANTHER" id="PTHR13767:SF2">
    <property type="entry name" value="PSEUDOURIDYLATE SYNTHASE TRUB1"/>
    <property type="match status" value="1"/>
</dbReference>
<proteinExistence type="inferred from homology"/>
<evidence type="ECO:0000313" key="10">
    <source>
        <dbReference type="Proteomes" id="UP000070299"/>
    </source>
</evidence>
<comment type="similarity">
    <text evidence="2 5">Belongs to the pseudouridine synthase TruB family. Type 1 subfamily.</text>
</comment>
<dbReference type="NCBIfam" id="TIGR00431">
    <property type="entry name" value="TruB"/>
    <property type="match status" value="1"/>
</dbReference>
<dbReference type="HAMAP" id="MF_01080">
    <property type="entry name" value="TruB_bact"/>
    <property type="match status" value="1"/>
</dbReference>
<dbReference type="RefSeq" id="WP_068379215.1">
    <property type="nucleotide sequence ID" value="NZ_LSNE01000009.1"/>
</dbReference>
<comment type="catalytic activity">
    <reaction evidence="1 5">
        <text>uridine(55) in tRNA = pseudouridine(55) in tRNA</text>
        <dbReference type="Rhea" id="RHEA:42532"/>
        <dbReference type="Rhea" id="RHEA-COMP:10101"/>
        <dbReference type="Rhea" id="RHEA-COMP:10102"/>
        <dbReference type="ChEBI" id="CHEBI:65314"/>
        <dbReference type="ChEBI" id="CHEBI:65315"/>
        <dbReference type="EC" id="5.4.99.25"/>
    </reaction>
</comment>
<dbReference type="STRING" id="1799789.AX660_19645"/>
<dbReference type="Gene3D" id="2.30.130.10">
    <property type="entry name" value="PUA domain"/>
    <property type="match status" value="1"/>
</dbReference>
<reference evidence="10" key="1">
    <citation type="submission" date="2016-02" db="EMBL/GenBank/DDBJ databases">
        <authorList>
            <person name="Schultz-Johansen M."/>
            <person name="Glaring M.A."/>
            <person name="Bech P.K."/>
            <person name="Stougaard P."/>
        </authorList>
    </citation>
    <scope>NUCLEOTIDE SEQUENCE [LARGE SCALE GENOMIC DNA]</scope>
    <source>
        <strain evidence="10">S66</strain>
    </source>
</reference>
<dbReference type="AlphaFoldDB" id="A0A148KNE8"/>
<dbReference type="CDD" id="cd02573">
    <property type="entry name" value="PseudoU_synth_EcTruB"/>
    <property type="match status" value="1"/>
</dbReference>
<protein>
    <recommendedName>
        <fullName evidence="5">tRNA pseudouridine synthase B</fullName>
        <ecNumber evidence="5">5.4.99.25</ecNumber>
    </recommendedName>
    <alternativeName>
        <fullName evidence="5">tRNA pseudouridine(55) synthase</fullName>
        <shortName evidence="5">Psi55 synthase</shortName>
    </alternativeName>
    <alternativeName>
        <fullName evidence="5">tRNA pseudouridylate synthase</fullName>
    </alternativeName>
    <alternativeName>
        <fullName evidence="5">tRNA-uridine isomerase</fullName>
    </alternativeName>
</protein>
<dbReference type="GO" id="GO:0031119">
    <property type="term" value="P:tRNA pseudouridine synthesis"/>
    <property type="evidence" value="ECO:0007669"/>
    <property type="project" value="UniProtKB-UniRule"/>
</dbReference>
<dbReference type="PANTHER" id="PTHR13767">
    <property type="entry name" value="TRNA-PSEUDOURIDINE SYNTHASE"/>
    <property type="match status" value="1"/>
</dbReference>
<evidence type="ECO:0000313" key="9">
    <source>
        <dbReference type="EMBL" id="KXI27758.1"/>
    </source>
</evidence>
<feature type="domain" description="Pseudouridine synthase II N-terminal" evidence="6">
    <location>
        <begin position="32"/>
        <end position="179"/>
    </location>
</feature>
<evidence type="ECO:0000256" key="2">
    <source>
        <dbReference type="ARBA" id="ARBA00005642"/>
    </source>
</evidence>
<dbReference type="Proteomes" id="UP000070299">
    <property type="component" value="Unassembled WGS sequence"/>
</dbReference>